<keyword evidence="1" id="KW-0472">Membrane</keyword>
<reference evidence="2 3" key="1">
    <citation type="submission" date="2014-09" db="EMBL/GenBank/DDBJ databases">
        <title>Sporocytophaga myxococcoides PG-01 genome sequencing.</title>
        <authorList>
            <person name="Liu L."/>
            <person name="Gao P.J."/>
            <person name="Chen G.J."/>
            <person name="Wang L.S."/>
        </authorList>
    </citation>
    <scope>NUCLEOTIDE SEQUENCE [LARGE SCALE GENOMIC DNA]</scope>
    <source>
        <strain evidence="2 3">PG-01</strain>
    </source>
</reference>
<evidence type="ECO:0000256" key="1">
    <source>
        <dbReference type="SAM" id="Phobius"/>
    </source>
</evidence>
<keyword evidence="1" id="KW-1133">Transmembrane helix</keyword>
<sequence>MFENIKYFFDSRKYKKLIFCQKWLLMSGMLLLLLLFYNFYKDVLILLGTNEYFYSLSYKF</sequence>
<dbReference type="EMBL" id="BBLT01000004">
    <property type="protein sequence ID" value="GAL85272.1"/>
    <property type="molecule type" value="Genomic_DNA"/>
</dbReference>
<dbReference type="AlphaFoldDB" id="A0A098LFR2"/>
<keyword evidence="1" id="KW-0812">Transmembrane</keyword>
<organism evidence="2 3">
    <name type="scientific">Sporocytophaga myxococcoides</name>
    <dbReference type="NCBI Taxonomy" id="153721"/>
    <lineage>
        <taxon>Bacteria</taxon>
        <taxon>Pseudomonadati</taxon>
        <taxon>Bacteroidota</taxon>
        <taxon>Cytophagia</taxon>
        <taxon>Cytophagales</taxon>
        <taxon>Cytophagaceae</taxon>
        <taxon>Sporocytophaga</taxon>
    </lineage>
</organism>
<dbReference type="Proteomes" id="UP000030185">
    <property type="component" value="Unassembled WGS sequence"/>
</dbReference>
<name>A0A098LFR2_9BACT</name>
<protein>
    <submittedName>
        <fullName evidence="2">Uncharacterized protein</fullName>
    </submittedName>
</protein>
<proteinExistence type="predicted"/>
<gene>
    <name evidence="2" type="ORF">MYP_2501</name>
</gene>
<evidence type="ECO:0000313" key="3">
    <source>
        <dbReference type="Proteomes" id="UP000030185"/>
    </source>
</evidence>
<keyword evidence="3" id="KW-1185">Reference proteome</keyword>
<evidence type="ECO:0000313" key="2">
    <source>
        <dbReference type="EMBL" id="GAL85272.1"/>
    </source>
</evidence>
<comment type="caution">
    <text evidence="2">The sequence shown here is derived from an EMBL/GenBank/DDBJ whole genome shotgun (WGS) entry which is preliminary data.</text>
</comment>
<feature type="transmembrane region" description="Helical" evidence="1">
    <location>
        <begin position="21"/>
        <end position="40"/>
    </location>
</feature>
<accession>A0A098LFR2</accession>